<dbReference type="Gene3D" id="3.40.50.300">
    <property type="entry name" value="P-loop containing nucleotide triphosphate hydrolases"/>
    <property type="match status" value="1"/>
</dbReference>
<dbReference type="GO" id="GO:0006614">
    <property type="term" value="P:SRP-dependent cotranslational protein targeting to membrane"/>
    <property type="evidence" value="ECO:0007669"/>
    <property type="project" value="InterPro"/>
</dbReference>
<feature type="compositionally biased region" description="Polar residues" evidence="8">
    <location>
        <begin position="35"/>
        <end position="44"/>
    </location>
</feature>
<dbReference type="InterPro" id="IPR000897">
    <property type="entry name" value="SRP54_GTPase_dom"/>
</dbReference>
<dbReference type="GO" id="GO:0003924">
    <property type="term" value="F:GTPase activity"/>
    <property type="evidence" value="ECO:0007669"/>
    <property type="project" value="InterPro"/>
</dbReference>
<dbReference type="PANTHER" id="PTHR43134">
    <property type="entry name" value="SIGNAL RECOGNITION PARTICLE RECEPTOR SUBUNIT ALPHA"/>
    <property type="match status" value="1"/>
</dbReference>
<dbReference type="InterPro" id="IPR027417">
    <property type="entry name" value="P-loop_NTPase"/>
</dbReference>
<dbReference type="InterPro" id="IPR007222">
    <property type="entry name" value="Sig_recog_particle_rcpt_asu_N"/>
</dbReference>
<dbReference type="InterPro" id="IPR013822">
    <property type="entry name" value="Signal_recog_particl_SRP54_hlx"/>
</dbReference>
<dbReference type="CDD" id="cd17876">
    <property type="entry name" value="SRalpha_C"/>
    <property type="match status" value="1"/>
</dbReference>
<evidence type="ECO:0000259" key="9">
    <source>
        <dbReference type="PROSITE" id="PS00300"/>
    </source>
</evidence>
<comment type="caution">
    <text evidence="10">The sequence shown here is derived from an EMBL/GenBank/DDBJ whole genome shotgun (WGS) entry which is preliminary data.</text>
</comment>
<evidence type="ECO:0000313" key="11">
    <source>
        <dbReference type="Proteomes" id="UP000549394"/>
    </source>
</evidence>
<name>A0A7I8VKF3_9ANNE</name>
<keyword evidence="4" id="KW-0256">Endoplasmic reticulum</keyword>
<evidence type="ECO:0000256" key="4">
    <source>
        <dbReference type="ARBA" id="ARBA00022824"/>
    </source>
</evidence>
<dbReference type="PROSITE" id="PS00300">
    <property type="entry name" value="SRP54"/>
    <property type="match status" value="1"/>
</dbReference>
<comment type="subcellular location">
    <subcellularLocation>
        <location evidence="1">Endoplasmic reticulum membrane</location>
        <topology evidence="1">Peripheral membrane protein</topology>
        <orientation evidence="1">Cytoplasmic side</orientation>
    </subcellularLocation>
</comment>
<dbReference type="InterPro" id="IPR036225">
    <property type="entry name" value="SRP/SRP_N"/>
</dbReference>
<dbReference type="SMART" id="SM00962">
    <property type="entry name" value="SRP54"/>
    <property type="match status" value="1"/>
</dbReference>
<dbReference type="AlphaFoldDB" id="A0A7I8VKF3"/>
<dbReference type="PANTHER" id="PTHR43134:SF1">
    <property type="entry name" value="SIGNAL RECOGNITION PARTICLE RECEPTOR SUBUNIT ALPHA"/>
    <property type="match status" value="1"/>
</dbReference>
<keyword evidence="3" id="KW-0547">Nucleotide-binding</keyword>
<dbReference type="SMART" id="SM00963">
    <property type="entry name" value="SRP54_N"/>
    <property type="match status" value="1"/>
</dbReference>
<evidence type="ECO:0000256" key="2">
    <source>
        <dbReference type="ARBA" id="ARBA00008531"/>
    </source>
</evidence>
<comment type="similarity">
    <text evidence="2">Belongs to the GTP-binding SRP family.</text>
</comment>
<evidence type="ECO:0000256" key="7">
    <source>
        <dbReference type="ARBA" id="ARBA00023170"/>
    </source>
</evidence>
<organism evidence="10 11">
    <name type="scientific">Dimorphilus gyrociliatus</name>
    <dbReference type="NCBI Taxonomy" id="2664684"/>
    <lineage>
        <taxon>Eukaryota</taxon>
        <taxon>Metazoa</taxon>
        <taxon>Spiralia</taxon>
        <taxon>Lophotrochozoa</taxon>
        <taxon>Annelida</taxon>
        <taxon>Polychaeta</taxon>
        <taxon>Polychaeta incertae sedis</taxon>
        <taxon>Dinophilidae</taxon>
        <taxon>Dimorphilus</taxon>
    </lineage>
</organism>
<evidence type="ECO:0000256" key="5">
    <source>
        <dbReference type="ARBA" id="ARBA00023134"/>
    </source>
</evidence>
<evidence type="ECO:0000256" key="8">
    <source>
        <dbReference type="SAM" id="MobiDB-lite"/>
    </source>
</evidence>
<dbReference type="InterPro" id="IPR003593">
    <property type="entry name" value="AAA+_ATPase"/>
</dbReference>
<dbReference type="FunFam" id="3.40.50.300:FF:000188">
    <property type="entry name" value="signal recognition particle receptor subunit alpha"/>
    <property type="match status" value="1"/>
</dbReference>
<keyword evidence="7" id="KW-0675">Receptor</keyword>
<evidence type="ECO:0000313" key="10">
    <source>
        <dbReference type="EMBL" id="CAD5115763.1"/>
    </source>
</evidence>
<proteinExistence type="inferred from homology"/>
<dbReference type="Pfam" id="PF00448">
    <property type="entry name" value="SRP54"/>
    <property type="match status" value="1"/>
</dbReference>
<dbReference type="EMBL" id="CAJFCJ010000006">
    <property type="protein sequence ID" value="CAD5115763.1"/>
    <property type="molecule type" value="Genomic_DNA"/>
</dbReference>
<dbReference type="Gene3D" id="1.20.120.140">
    <property type="entry name" value="Signal recognition particle SRP54, nucleotide-binding domain"/>
    <property type="match status" value="1"/>
</dbReference>
<feature type="domain" description="SRP54-type proteins GTP-binding" evidence="9">
    <location>
        <begin position="487"/>
        <end position="500"/>
    </location>
</feature>
<accession>A0A7I8VKF3</accession>
<dbReference type="InterPro" id="IPR042101">
    <property type="entry name" value="SRP54_N_sf"/>
</dbReference>
<evidence type="ECO:0000256" key="1">
    <source>
        <dbReference type="ARBA" id="ARBA00004397"/>
    </source>
</evidence>
<gene>
    <name evidence="10" type="ORF">DGYR_LOCUS4467</name>
</gene>
<dbReference type="OrthoDB" id="1727884at2759"/>
<dbReference type="Pfam" id="PF04086">
    <property type="entry name" value="SRP-alpha_N"/>
    <property type="match status" value="1"/>
</dbReference>
<evidence type="ECO:0000256" key="3">
    <source>
        <dbReference type="ARBA" id="ARBA00022741"/>
    </source>
</evidence>
<evidence type="ECO:0000256" key="6">
    <source>
        <dbReference type="ARBA" id="ARBA00023136"/>
    </source>
</evidence>
<dbReference type="GO" id="GO:0005785">
    <property type="term" value="C:signal recognition particle receptor complex"/>
    <property type="evidence" value="ECO:0007669"/>
    <property type="project" value="InterPro"/>
</dbReference>
<protein>
    <submittedName>
        <fullName evidence="10">DgyrCDS4708</fullName>
    </submittedName>
</protein>
<dbReference type="Proteomes" id="UP000549394">
    <property type="component" value="Unassembled WGS sequence"/>
</dbReference>
<keyword evidence="5" id="KW-0342">GTP-binding</keyword>
<keyword evidence="6" id="KW-0472">Membrane</keyword>
<keyword evidence="11" id="KW-1185">Reference proteome</keyword>
<dbReference type="GO" id="GO:0006886">
    <property type="term" value="P:intracellular protein transport"/>
    <property type="evidence" value="ECO:0007669"/>
    <property type="project" value="InterPro"/>
</dbReference>
<dbReference type="SUPFAM" id="SSF52540">
    <property type="entry name" value="P-loop containing nucleoside triphosphate hydrolases"/>
    <property type="match status" value="1"/>
</dbReference>
<feature type="compositionally biased region" description="Basic residues" evidence="8">
    <location>
        <begin position="84"/>
        <end position="93"/>
    </location>
</feature>
<reference evidence="10 11" key="1">
    <citation type="submission" date="2020-08" db="EMBL/GenBank/DDBJ databases">
        <authorList>
            <person name="Hejnol A."/>
        </authorList>
    </citation>
    <scope>NUCLEOTIDE SEQUENCE [LARGE SCALE GENOMIC DNA]</scope>
</reference>
<dbReference type="Pfam" id="PF02881">
    <property type="entry name" value="SRP54_N"/>
    <property type="match status" value="1"/>
</dbReference>
<dbReference type="GO" id="GO:0005525">
    <property type="term" value="F:GTP binding"/>
    <property type="evidence" value="ECO:0007669"/>
    <property type="project" value="UniProtKB-KW"/>
</dbReference>
<feature type="region of interest" description="Disordered" evidence="8">
    <location>
        <begin position="23"/>
        <end position="44"/>
    </location>
</feature>
<dbReference type="SUPFAM" id="SSF47364">
    <property type="entry name" value="Domain of the SRP/SRP receptor G-proteins"/>
    <property type="match status" value="1"/>
</dbReference>
<sequence>MNYSFSFNFDSDFKDLLKRVEQDEKKKAPAKMKAFSQSNKAQKTVSSMIIKKNGVQVNNVAPVEKQRPNKLQEDEMNRNIEKMKLKKAHRNARGKPPGEKPKPSQSPVQVQEKVSRNKSRTVWPNEGKSAEAGLKLDYSGEKEDTSQVVLTKSEREIVGTAGGEIRDIGEDDDDYDVDISDEEINGTAETNTKKPTRGFFSSLTSLIGSKSLEEKDISPIIGKMKEHLISKNVAAETAEQLCGSVSKKLIGKVLGTFKTVQSTVKEALYEGCVQILSPKRRVDILRDALDARANKRPYAIVFCGVNGVGKSTNLAKIAFWLIENGLKVSIAACDTFRAGAVEQLRTHVRKLNALHPVDKGPETVNLFERGYGKDPAAIAMEAIAHARDTHYDVVLIDTAGRMQDNEPLMRALSKLIKVNQPDLVLFVGEALVGNDAVDQLMKFNQSLADFSNMENPRLIDGIVLTKFDTIDDKVGACISMTYTTGQPIIFVGTGQTYSDLKNLNATAVVNALLR</sequence>
<dbReference type="SMART" id="SM00382">
    <property type="entry name" value="AAA"/>
    <property type="match status" value="1"/>
</dbReference>
<feature type="region of interest" description="Disordered" evidence="8">
    <location>
        <begin position="84"/>
        <end position="128"/>
    </location>
</feature>
<dbReference type="GO" id="GO:0005047">
    <property type="term" value="F:signal recognition particle binding"/>
    <property type="evidence" value="ECO:0007669"/>
    <property type="project" value="InterPro"/>
</dbReference>